<dbReference type="AlphaFoldDB" id="A0A7I8XQ28"/>
<sequence length="273" mass="32220">MQKKKVVEKQVTAADRTKLRFLSYIRSKKWFQEMEKEAGLRSEPDKPNLEYSRSDLMQINFDPNFNVDAWDYLADLDHDFKKIIAEERDVTKRIAAKFWQLRESRKKYLLCGLRGQKASKSVENKRLKADYKNLKEEKKELKECLKEIKHLNNILKPYAKQIEAKRRAEEAFRSFGPTKSSLETVPKDFFEVLREIEEKKDQPISRFSQIEEKIPSSDDSTSDSSFLDPPVFIFEVSHSDEVTFKSDNEAPDSMVWNDDYLSDYIIDVYNKCL</sequence>
<evidence type="ECO:0000313" key="3">
    <source>
        <dbReference type="Proteomes" id="UP000659654"/>
    </source>
</evidence>
<keyword evidence="1" id="KW-0175">Coiled coil</keyword>
<accession>A0A7I8XQ28</accession>
<protein>
    <submittedName>
        <fullName evidence="2">(pine wood nematode) hypothetical protein</fullName>
    </submittedName>
</protein>
<dbReference type="Proteomes" id="UP000582659">
    <property type="component" value="Unassembled WGS sequence"/>
</dbReference>
<gene>
    <name evidence="2" type="ORF">BXYJ_LOCUS2128</name>
</gene>
<dbReference type="EMBL" id="CAJFCV020000001">
    <property type="protein sequence ID" value="CAG9087115.1"/>
    <property type="molecule type" value="Genomic_DNA"/>
</dbReference>
<proteinExistence type="predicted"/>
<feature type="coiled-coil region" evidence="1">
    <location>
        <begin position="117"/>
        <end position="154"/>
    </location>
</feature>
<organism evidence="2 3">
    <name type="scientific">Bursaphelenchus xylophilus</name>
    <name type="common">Pinewood nematode worm</name>
    <name type="synonym">Aphelenchoides xylophilus</name>
    <dbReference type="NCBI Taxonomy" id="6326"/>
    <lineage>
        <taxon>Eukaryota</taxon>
        <taxon>Metazoa</taxon>
        <taxon>Ecdysozoa</taxon>
        <taxon>Nematoda</taxon>
        <taxon>Chromadorea</taxon>
        <taxon>Rhabditida</taxon>
        <taxon>Tylenchina</taxon>
        <taxon>Tylenchomorpha</taxon>
        <taxon>Aphelenchoidea</taxon>
        <taxon>Aphelenchoididae</taxon>
        <taxon>Bursaphelenchus</taxon>
    </lineage>
</organism>
<dbReference type="EMBL" id="CAJFDI010000001">
    <property type="protein sequence ID" value="CAD5210837.1"/>
    <property type="molecule type" value="Genomic_DNA"/>
</dbReference>
<dbReference type="SMR" id="A0A7I8XQ28"/>
<name>A0A7I8XQ28_BURXY</name>
<evidence type="ECO:0000256" key="1">
    <source>
        <dbReference type="SAM" id="Coils"/>
    </source>
</evidence>
<dbReference type="Proteomes" id="UP000659654">
    <property type="component" value="Unassembled WGS sequence"/>
</dbReference>
<keyword evidence="3" id="KW-1185">Reference proteome</keyword>
<reference evidence="2" key="1">
    <citation type="submission" date="2020-09" db="EMBL/GenBank/DDBJ databases">
        <authorList>
            <person name="Kikuchi T."/>
        </authorList>
    </citation>
    <scope>NUCLEOTIDE SEQUENCE</scope>
    <source>
        <strain evidence="2">Ka4C1</strain>
    </source>
</reference>
<evidence type="ECO:0000313" key="2">
    <source>
        <dbReference type="EMBL" id="CAD5210837.1"/>
    </source>
</evidence>
<comment type="caution">
    <text evidence="2">The sequence shown here is derived from an EMBL/GenBank/DDBJ whole genome shotgun (WGS) entry which is preliminary data.</text>
</comment>